<dbReference type="RefSeq" id="WP_393992453.1">
    <property type="nucleotide sequence ID" value="NZ_JBAFVH010000005.1"/>
</dbReference>
<feature type="compositionally biased region" description="Low complexity" evidence="1">
    <location>
        <begin position="1154"/>
        <end position="1177"/>
    </location>
</feature>
<sequence length="1340" mass="135688">MQGILISLATAVILAIGGAFAAPFVVDWNAWRGTFETQISQALGVPVVIRGPIDAEILPAPRILLRDVTLGDVVSTGGTVKALKAELSLGALLRGDVEATGVSLDRPQIRLVIDSAGRLALPTGAQRPAALSIARFEVKDGTLDILDRASDHTQTLEGLNLKGEARSLAGPFRLDGEVEAQGARFAIRSTLGKIGDDGTGRLRLVLDGRNRPYALDLDGGLAFTGAKPRFEGRATLSRHGGEGLEAWQLSGTLKASPDAVLADSLDLALGGAQTPAQLSGSARLALGRAVGLDAVLNAHSLDLDALRAATDGVQNAAKDKAPADQNPAAALARFLAGVAALPAPDIASRVGLSVEQLMLGGTLVRDVRADISGSAAGWRVDNAEAQLPGKAALRISGKPTRGPGGGGFDGTVTFSADDPAIFLRWAAPTASRDYVAAAKGPVRITGKVNAGPTRIAVDGLDATFAASRVRGAAVAAFDAGAPPKLNLKLSLDGFDLDPLVAALQTAAAAVGGGADGALTLDGRNLILSGLPLRGLTLDAAATGGNWRLSRIVMDDLAGIRLEGAGRMENFSTTPRGEFNFALSGAKADGLVPLARLVAGEQMAQVLATLQPIAAPVKLASTVVWGEAGGRNITVTGTLGQISGDVTFARNNAGVPLRIALKADAADGARALAAFGVEGLAPRLGPAHAELSVSPLTQDEAQVRGRLTLADMTAQAEGTARLAGGAIEPSLAVRLDGGDLGRVLPQASAAVEGPVPSALAFTLARTGGIWRLDTITGSLAAAPVSGNIEFEPGPVPRIGGKLAFESLSLPRILGMFAARTGTEPAGAGAWSAARLQPAAVSGYGLNLELTAARLAVMGPYVLGNGRLVLGSDGADFDVRDMAGSLGGGRAAASLRLRRQGDGVQADGRLVLEQVDAAALLAPTGARSAPKGKVNLLVDLGGSGRSVQAVVQNLSGQGTLGVRDLVIDGASPAGLDQALSEAAGLSPPPDERRAAQMLDRSLAKGPLRIGFVETTLGVVNGVARLSPARATADGVRVGFNGSFDVARLAMDTTVDLEAPEGAGGAPGGSIVWRGPVTGPERRVSAPALTSVIAMRAIERETRRLEERQGRTTPEASPVASPVVPPVVPPLAQPVAAPASIPAPAAIAPVAPPVQPQPIQAQPAPLAPAAAKPAVPAQTSAPPPAPRPAPAPIATAPTAQAAPAQPSTSPAPTQQAVPAAPAQAAAPQPAPMPQPAPFPQAIERREAAPVGFGVPTASGAAGTATPAESQAQPSPSRPEARATPEAPAERHAPVVRQPAPRRTERAQPEPPPRVFTPLPPETTLPPTRGFGDLPRPPGLVGAQ</sequence>
<evidence type="ECO:0000259" key="2">
    <source>
        <dbReference type="Pfam" id="PF05170"/>
    </source>
</evidence>
<proteinExistence type="predicted"/>
<dbReference type="InterPro" id="IPR007844">
    <property type="entry name" value="AsmA"/>
</dbReference>
<reference evidence="3 4" key="1">
    <citation type="submission" date="2024-02" db="EMBL/GenBank/DDBJ databases">
        <title>Expansion and revision of Xanthobacter and proposal of Roseixanthobacter gen. nov.</title>
        <authorList>
            <person name="Soltysiak M.P.M."/>
            <person name="Jalihal A."/>
            <person name="Ory A."/>
            <person name="Chrisophersen C."/>
            <person name="Lee A.D."/>
            <person name="Boulton J."/>
            <person name="Springer M."/>
        </authorList>
    </citation>
    <scope>NUCLEOTIDE SEQUENCE [LARGE SCALE GENOMIC DNA]</scope>
    <source>
        <strain evidence="3 4">23A</strain>
    </source>
</reference>
<evidence type="ECO:0000313" key="4">
    <source>
        <dbReference type="Proteomes" id="UP001604002"/>
    </source>
</evidence>
<feature type="domain" description="AsmA" evidence="2">
    <location>
        <begin position="5"/>
        <end position="122"/>
    </location>
</feature>
<feature type="compositionally biased region" description="Pro residues" evidence="1">
    <location>
        <begin position="1225"/>
        <end position="1235"/>
    </location>
</feature>
<feature type="compositionally biased region" description="Basic and acidic residues" evidence="1">
    <location>
        <begin position="1275"/>
        <end position="1289"/>
    </location>
</feature>
<feature type="compositionally biased region" description="Pro residues" evidence="1">
    <location>
        <begin position="1178"/>
        <end position="1188"/>
    </location>
</feature>
<dbReference type="InterPro" id="IPR052894">
    <property type="entry name" value="AsmA-related"/>
</dbReference>
<organism evidence="3 4">
    <name type="scientific">Xanthobacter oligotrophicus</name>
    <dbReference type="NCBI Taxonomy" id="2607286"/>
    <lineage>
        <taxon>Bacteria</taxon>
        <taxon>Pseudomonadati</taxon>
        <taxon>Pseudomonadota</taxon>
        <taxon>Alphaproteobacteria</taxon>
        <taxon>Hyphomicrobiales</taxon>
        <taxon>Xanthobacteraceae</taxon>
        <taxon>Xanthobacter</taxon>
    </lineage>
</organism>
<feature type="compositionally biased region" description="Pro residues" evidence="1">
    <location>
        <begin position="1305"/>
        <end position="1320"/>
    </location>
</feature>
<keyword evidence="4" id="KW-1185">Reference proteome</keyword>
<feature type="compositionally biased region" description="Low complexity" evidence="1">
    <location>
        <begin position="1189"/>
        <end position="1224"/>
    </location>
</feature>
<gene>
    <name evidence="3" type="ORF">V5F32_10420</name>
</gene>
<accession>A0ABW6ZVT0</accession>
<feature type="region of interest" description="Disordered" evidence="1">
    <location>
        <begin position="1101"/>
        <end position="1121"/>
    </location>
</feature>
<comment type="caution">
    <text evidence="3">The sequence shown here is derived from an EMBL/GenBank/DDBJ whole genome shotgun (WGS) entry which is preliminary data.</text>
</comment>
<dbReference type="PANTHER" id="PTHR30441:SF4">
    <property type="entry name" value="PROTEIN ASMA"/>
    <property type="match status" value="1"/>
</dbReference>
<dbReference type="Pfam" id="PF05170">
    <property type="entry name" value="AsmA"/>
    <property type="match status" value="1"/>
</dbReference>
<evidence type="ECO:0000256" key="1">
    <source>
        <dbReference type="SAM" id="MobiDB-lite"/>
    </source>
</evidence>
<protein>
    <submittedName>
        <fullName evidence="3">AsmA family protein</fullName>
    </submittedName>
</protein>
<name>A0ABW6ZVT0_9HYPH</name>
<dbReference type="EMBL" id="JBAFVH010000005">
    <property type="protein sequence ID" value="MFG1372577.1"/>
    <property type="molecule type" value="Genomic_DNA"/>
</dbReference>
<dbReference type="PANTHER" id="PTHR30441">
    <property type="entry name" value="DUF748 DOMAIN-CONTAINING PROTEIN"/>
    <property type="match status" value="1"/>
</dbReference>
<dbReference type="Proteomes" id="UP001604002">
    <property type="component" value="Unassembled WGS sequence"/>
</dbReference>
<feature type="region of interest" description="Disordered" evidence="1">
    <location>
        <begin position="1154"/>
        <end position="1340"/>
    </location>
</feature>
<evidence type="ECO:0000313" key="3">
    <source>
        <dbReference type="EMBL" id="MFG1372577.1"/>
    </source>
</evidence>
<feature type="compositionally biased region" description="Low complexity" evidence="1">
    <location>
        <begin position="1252"/>
        <end position="1264"/>
    </location>
</feature>